<dbReference type="Proteomes" id="UP000325081">
    <property type="component" value="Unassembled WGS sequence"/>
</dbReference>
<dbReference type="EMBL" id="BKCP01005461">
    <property type="protein sequence ID" value="GER38297.1"/>
    <property type="molecule type" value="Genomic_DNA"/>
</dbReference>
<sequence>MRVEEMLNEIPRSIFQPEGNLVTIGPQVPSRRVLSERMAPGVELRLRDGRSIGKQSDTRIGQREQRARSGDSSSKPRSGRRLIGLNWERRFSLSRISHNCSLCVKERRKPSHSPSFRRWMHVLTERLHTLYGNESRAMHSRAASHWHESGIASFGTAREKGLVRPRNLIYKQSRGRISYDKKDPVDSESIPLLVREKMDSGD</sequence>
<reference evidence="3" key="1">
    <citation type="journal article" date="2019" name="Curr. Biol.">
        <title>Genome Sequence of Striga asiatica Provides Insight into the Evolution of Plant Parasitism.</title>
        <authorList>
            <person name="Yoshida S."/>
            <person name="Kim S."/>
            <person name="Wafula E.K."/>
            <person name="Tanskanen J."/>
            <person name="Kim Y.M."/>
            <person name="Honaas L."/>
            <person name="Yang Z."/>
            <person name="Spallek T."/>
            <person name="Conn C.E."/>
            <person name="Ichihashi Y."/>
            <person name="Cheong K."/>
            <person name="Cui S."/>
            <person name="Der J.P."/>
            <person name="Gundlach H."/>
            <person name="Jiao Y."/>
            <person name="Hori C."/>
            <person name="Ishida J.K."/>
            <person name="Kasahara H."/>
            <person name="Kiba T."/>
            <person name="Kim M.S."/>
            <person name="Koo N."/>
            <person name="Laohavisit A."/>
            <person name="Lee Y.H."/>
            <person name="Lumba S."/>
            <person name="McCourt P."/>
            <person name="Mortimer J.C."/>
            <person name="Mutuku J.M."/>
            <person name="Nomura T."/>
            <person name="Sasaki-Sekimoto Y."/>
            <person name="Seto Y."/>
            <person name="Wang Y."/>
            <person name="Wakatake T."/>
            <person name="Sakakibara H."/>
            <person name="Demura T."/>
            <person name="Yamaguchi S."/>
            <person name="Yoneyama K."/>
            <person name="Manabe R.I."/>
            <person name="Nelson D.C."/>
            <person name="Schulman A.H."/>
            <person name="Timko M.P."/>
            <person name="dePamphilis C.W."/>
            <person name="Choi D."/>
            <person name="Shirasu K."/>
        </authorList>
    </citation>
    <scope>NUCLEOTIDE SEQUENCE [LARGE SCALE GENOMIC DNA]</scope>
    <source>
        <strain evidence="3">cv. UVA1</strain>
    </source>
</reference>
<proteinExistence type="predicted"/>
<evidence type="ECO:0000313" key="3">
    <source>
        <dbReference type="Proteomes" id="UP000325081"/>
    </source>
</evidence>
<name>A0A5A7Q1R3_STRAF</name>
<feature type="compositionally biased region" description="Basic and acidic residues" evidence="1">
    <location>
        <begin position="48"/>
        <end position="69"/>
    </location>
</feature>
<evidence type="ECO:0000256" key="1">
    <source>
        <dbReference type="SAM" id="MobiDB-lite"/>
    </source>
</evidence>
<organism evidence="2 3">
    <name type="scientific">Striga asiatica</name>
    <name type="common">Asiatic witchweed</name>
    <name type="synonym">Buchnera asiatica</name>
    <dbReference type="NCBI Taxonomy" id="4170"/>
    <lineage>
        <taxon>Eukaryota</taxon>
        <taxon>Viridiplantae</taxon>
        <taxon>Streptophyta</taxon>
        <taxon>Embryophyta</taxon>
        <taxon>Tracheophyta</taxon>
        <taxon>Spermatophyta</taxon>
        <taxon>Magnoliopsida</taxon>
        <taxon>eudicotyledons</taxon>
        <taxon>Gunneridae</taxon>
        <taxon>Pentapetalae</taxon>
        <taxon>asterids</taxon>
        <taxon>lamiids</taxon>
        <taxon>Lamiales</taxon>
        <taxon>Orobanchaceae</taxon>
        <taxon>Buchnereae</taxon>
        <taxon>Striga</taxon>
    </lineage>
</organism>
<keyword evidence="3" id="KW-1185">Reference proteome</keyword>
<evidence type="ECO:0000313" key="2">
    <source>
        <dbReference type="EMBL" id="GER38297.1"/>
    </source>
</evidence>
<feature type="non-terminal residue" evidence="2">
    <location>
        <position position="202"/>
    </location>
</feature>
<comment type="caution">
    <text evidence="2">The sequence shown here is derived from an EMBL/GenBank/DDBJ whole genome shotgun (WGS) entry which is preliminary data.</text>
</comment>
<gene>
    <name evidence="2" type="ORF">STAS_14776</name>
</gene>
<protein>
    <submittedName>
        <fullName evidence="2">Alpha-adaptin</fullName>
    </submittedName>
</protein>
<feature type="region of interest" description="Disordered" evidence="1">
    <location>
        <begin position="48"/>
        <end position="79"/>
    </location>
</feature>
<dbReference type="AlphaFoldDB" id="A0A5A7Q1R3"/>
<accession>A0A5A7Q1R3</accession>